<evidence type="ECO:0000256" key="1">
    <source>
        <dbReference type="ARBA" id="ARBA00010090"/>
    </source>
</evidence>
<sequence>MFSNLAFPSQLGNQSFIEHIFEKIIENLHDTVSIEDLFSCPGDLQRACGTATHTSAWLCLSWQAHFPGSPALGKEADDLHQALMKLISDLAMQDEEELHNDQEDRERFLNTFPQVKMELEERIKKLRALADKIDKVHKDCTISHVVATSTGAVSGVLTILGLALAPVTAGVSLALSATGIGLGTAAAVTSVATSIVDHSSTLSAKAEAGSLLSTSMDTMKEVKNVLSQTAPRVASTTTKCIQDLQRIEKSIHVIKLAKANSRLAAKAKRLMTTGRISARSTKQVERAFGGTALAMTKGARMMGAATAGVFLLMDVISLVKESMHLHDGAKTESAAELRQRAEELEKMLEELIQIQESL</sequence>
<dbReference type="GO" id="GO:0005576">
    <property type="term" value="C:extracellular region"/>
    <property type="evidence" value="ECO:0007669"/>
    <property type="project" value="InterPro"/>
</dbReference>
<dbReference type="GO" id="GO:0016020">
    <property type="term" value="C:membrane"/>
    <property type="evidence" value="ECO:0007669"/>
    <property type="project" value="TreeGrafter"/>
</dbReference>
<dbReference type="GO" id="GO:0042157">
    <property type="term" value="P:lipoprotein metabolic process"/>
    <property type="evidence" value="ECO:0007669"/>
    <property type="project" value="InterPro"/>
</dbReference>
<name>A0A8C0WLK0_CASCN</name>
<dbReference type="GO" id="GO:0008289">
    <property type="term" value="F:lipid binding"/>
    <property type="evidence" value="ECO:0007669"/>
    <property type="project" value="InterPro"/>
</dbReference>
<dbReference type="Ensembl" id="ENSCCNT00000016801.1">
    <property type="protein sequence ID" value="ENSCCNP00000012801.1"/>
    <property type="gene ID" value="ENSCCNG00000013291.1"/>
</dbReference>
<dbReference type="AlphaFoldDB" id="A0A8C0WLK0"/>
<dbReference type="Pfam" id="PF05461">
    <property type="entry name" value="ApoL"/>
    <property type="match status" value="1"/>
</dbReference>
<proteinExistence type="inferred from homology"/>
<reference evidence="2" key="1">
    <citation type="submission" date="2023-09" db="UniProtKB">
        <authorList>
            <consortium name="Ensembl"/>
        </authorList>
    </citation>
    <scope>IDENTIFICATION</scope>
</reference>
<comment type="similarity">
    <text evidence="1">Belongs to the apolipoprotein L family.</text>
</comment>
<dbReference type="PANTHER" id="PTHR14096">
    <property type="entry name" value="APOLIPOPROTEIN L"/>
    <property type="match status" value="1"/>
</dbReference>
<organism evidence="2">
    <name type="scientific">Castor canadensis</name>
    <name type="common">American beaver</name>
    <dbReference type="NCBI Taxonomy" id="51338"/>
    <lineage>
        <taxon>Eukaryota</taxon>
        <taxon>Metazoa</taxon>
        <taxon>Chordata</taxon>
        <taxon>Craniata</taxon>
        <taxon>Vertebrata</taxon>
        <taxon>Euteleostomi</taxon>
        <taxon>Mammalia</taxon>
        <taxon>Eutheria</taxon>
        <taxon>Euarchontoglires</taxon>
        <taxon>Glires</taxon>
        <taxon>Rodentia</taxon>
        <taxon>Castorimorpha</taxon>
        <taxon>Castoridae</taxon>
        <taxon>Castor</taxon>
    </lineage>
</organism>
<dbReference type="InterPro" id="IPR008405">
    <property type="entry name" value="ApoL"/>
</dbReference>
<dbReference type="GO" id="GO:0006869">
    <property type="term" value="P:lipid transport"/>
    <property type="evidence" value="ECO:0007669"/>
    <property type="project" value="InterPro"/>
</dbReference>
<accession>A0A8C0WLK0</accession>
<protein>
    <recommendedName>
        <fullName evidence="3">Apolipoprotein L3-like</fullName>
    </recommendedName>
</protein>
<evidence type="ECO:0000313" key="2">
    <source>
        <dbReference type="Ensembl" id="ENSCCNP00000012801.1"/>
    </source>
</evidence>
<evidence type="ECO:0008006" key="3">
    <source>
        <dbReference type="Google" id="ProtNLM"/>
    </source>
</evidence>
<dbReference type="PANTHER" id="PTHR14096:SF27">
    <property type="entry name" value="APOLIPOPROTEIN L2"/>
    <property type="match status" value="1"/>
</dbReference>